<evidence type="ECO:0000256" key="4">
    <source>
        <dbReference type="SAM" id="MobiDB-lite"/>
    </source>
</evidence>
<accession>A0ABD1ZPY0</accession>
<feature type="domain" description="Homeobox" evidence="5">
    <location>
        <begin position="99"/>
        <end position="164"/>
    </location>
</feature>
<feature type="compositionally biased region" description="Basic and acidic residues" evidence="4">
    <location>
        <begin position="183"/>
        <end position="197"/>
    </location>
</feature>
<dbReference type="PANTHER" id="PTHR46777:SF5">
    <property type="entry name" value="WUSCHEL-RELATED HOMEOBOX 13"/>
    <property type="match status" value="1"/>
</dbReference>
<dbReference type="PROSITE" id="PS50071">
    <property type="entry name" value="HOMEOBOX_2"/>
    <property type="match status" value="1"/>
</dbReference>
<dbReference type="InterPro" id="IPR009057">
    <property type="entry name" value="Homeodomain-like_sf"/>
</dbReference>
<protein>
    <recommendedName>
        <fullName evidence="5">Homeobox domain-containing protein</fullName>
    </recommendedName>
</protein>
<dbReference type="SMART" id="SM00389">
    <property type="entry name" value="HOX"/>
    <property type="match status" value="1"/>
</dbReference>
<dbReference type="InterPro" id="IPR001356">
    <property type="entry name" value="HD"/>
</dbReference>
<dbReference type="EMBL" id="JBHFFA010000001">
    <property type="protein sequence ID" value="KAL2653322.1"/>
    <property type="molecule type" value="Genomic_DNA"/>
</dbReference>
<reference evidence="6 7" key="1">
    <citation type="submission" date="2024-09" db="EMBL/GenBank/DDBJ databases">
        <title>Chromosome-scale assembly of Riccia fluitans.</title>
        <authorList>
            <person name="Paukszto L."/>
            <person name="Sawicki J."/>
            <person name="Karawczyk K."/>
            <person name="Piernik-Szablinska J."/>
            <person name="Szczecinska M."/>
            <person name="Mazdziarz M."/>
        </authorList>
    </citation>
    <scope>NUCLEOTIDE SEQUENCE [LARGE SCALE GENOMIC DNA]</scope>
    <source>
        <strain evidence="6">Rf_01</strain>
        <tissue evidence="6">Aerial parts of the thallus</tissue>
    </source>
</reference>
<keyword evidence="2 3" id="KW-0238">DNA-binding</keyword>
<comment type="subcellular location">
    <subcellularLocation>
        <location evidence="1 2 3">Nucleus</location>
    </subcellularLocation>
</comment>
<dbReference type="Gene3D" id="1.10.10.60">
    <property type="entry name" value="Homeodomain-like"/>
    <property type="match status" value="1"/>
</dbReference>
<evidence type="ECO:0000259" key="5">
    <source>
        <dbReference type="PROSITE" id="PS50071"/>
    </source>
</evidence>
<dbReference type="CDD" id="cd00086">
    <property type="entry name" value="homeodomain"/>
    <property type="match status" value="1"/>
</dbReference>
<dbReference type="AlphaFoldDB" id="A0ABD1ZPY0"/>
<keyword evidence="2 3" id="KW-0539">Nucleus</keyword>
<evidence type="ECO:0000313" key="6">
    <source>
        <dbReference type="EMBL" id="KAL2653322.1"/>
    </source>
</evidence>
<dbReference type="Proteomes" id="UP001605036">
    <property type="component" value="Unassembled WGS sequence"/>
</dbReference>
<dbReference type="PANTHER" id="PTHR46777">
    <property type="entry name" value="WUSCHEL-RELATED HOMEOBOX 13"/>
    <property type="match status" value="1"/>
</dbReference>
<evidence type="ECO:0000256" key="1">
    <source>
        <dbReference type="ARBA" id="ARBA00004123"/>
    </source>
</evidence>
<gene>
    <name evidence="6" type="ORF">R1flu_021450</name>
</gene>
<dbReference type="GO" id="GO:0005634">
    <property type="term" value="C:nucleus"/>
    <property type="evidence" value="ECO:0007669"/>
    <property type="project" value="UniProtKB-SubCell"/>
</dbReference>
<organism evidence="6 7">
    <name type="scientific">Riccia fluitans</name>
    <dbReference type="NCBI Taxonomy" id="41844"/>
    <lineage>
        <taxon>Eukaryota</taxon>
        <taxon>Viridiplantae</taxon>
        <taxon>Streptophyta</taxon>
        <taxon>Embryophyta</taxon>
        <taxon>Marchantiophyta</taxon>
        <taxon>Marchantiopsida</taxon>
        <taxon>Marchantiidae</taxon>
        <taxon>Marchantiales</taxon>
        <taxon>Ricciaceae</taxon>
        <taxon>Riccia</taxon>
    </lineage>
</organism>
<name>A0ABD1ZPY0_9MARC</name>
<dbReference type="Pfam" id="PF00046">
    <property type="entry name" value="Homeodomain"/>
    <property type="match status" value="1"/>
</dbReference>
<evidence type="ECO:0000256" key="3">
    <source>
        <dbReference type="RuleBase" id="RU000682"/>
    </source>
</evidence>
<sequence length="407" mass="43872">MAPLQQQVQVQNVGGGAALVLTPSMENNLPQPVYMMGSGQVMTDEQLETLRRQISVYSTICQQLVEMHKASVSAQSSLAGMMVGQHISYDPLMGTPNHKTTARQRWTPSQTQLQILEKLFDQGNGTPNKQRIKEITLELSQHGQIAETNVYNWFQNRKARAKRKQHLLVTPTNGESEVDTDVESPKEKKPKYDKDLGQENSNSGGLAETAGGGHSSDGVGPAYDQKQSGVDHYDHQESASSGLMQPQAEAKQSGLKFGRAAGFERGFAPGGSEDSSLLTVLVDGKSWDVPSGVIDVKSSTGESTPLMDTRGQAARGNEAGISHQPLHGLERYRLSSGGAEGVLGSGSVAPGDVLAHNIQVVGLLNNGIANCTMLRQQTQSWIWESRVIPETVEKAKSCVTETNQTVP</sequence>
<feature type="region of interest" description="Disordered" evidence="4">
    <location>
        <begin position="164"/>
        <end position="253"/>
    </location>
</feature>
<dbReference type="SUPFAM" id="SSF46689">
    <property type="entry name" value="Homeodomain-like"/>
    <property type="match status" value="1"/>
</dbReference>
<dbReference type="GO" id="GO:0003677">
    <property type="term" value="F:DNA binding"/>
    <property type="evidence" value="ECO:0007669"/>
    <property type="project" value="UniProtKB-UniRule"/>
</dbReference>
<comment type="caution">
    <text evidence="6">The sequence shown here is derived from an EMBL/GenBank/DDBJ whole genome shotgun (WGS) entry which is preliminary data.</text>
</comment>
<keyword evidence="2 3" id="KW-0371">Homeobox</keyword>
<evidence type="ECO:0000256" key="2">
    <source>
        <dbReference type="PROSITE-ProRule" id="PRU00108"/>
    </source>
</evidence>
<dbReference type="InterPro" id="IPR044559">
    <property type="entry name" value="WOX13-like"/>
</dbReference>
<proteinExistence type="predicted"/>
<keyword evidence="7" id="KW-1185">Reference proteome</keyword>
<feature type="DNA-binding region" description="Homeobox" evidence="2">
    <location>
        <begin position="101"/>
        <end position="165"/>
    </location>
</feature>
<evidence type="ECO:0000313" key="7">
    <source>
        <dbReference type="Proteomes" id="UP001605036"/>
    </source>
</evidence>